<evidence type="ECO:0000313" key="13">
    <source>
        <dbReference type="Proteomes" id="UP000316426"/>
    </source>
</evidence>
<protein>
    <recommendedName>
        <fullName evidence="2 8">GTPase Der</fullName>
    </recommendedName>
    <alternativeName>
        <fullName evidence="7 8">GTP-binding protein EngA</fullName>
    </alternativeName>
</protein>
<dbReference type="FunFam" id="3.30.300.20:FF:000004">
    <property type="entry name" value="GTPase Der"/>
    <property type="match status" value="1"/>
</dbReference>
<organism evidence="12 13">
    <name type="scientific">Botrimarina mediterranea</name>
    <dbReference type="NCBI Taxonomy" id="2528022"/>
    <lineage>
        <taxon>Bacteria</taxon>
        <taxon>Pseudomonadati</taxon>
        <taxon>Planctomycetota</taxon>
        <taxon>Planctomycetia</taxon>
        <taxon>Pirellulales</taxon>
        <taxon>Lacipirellulaceae</taxon>
        <taxon>Botrimarina</taxon>
    </lineage>
</organism>
<feature type="binding site" evidence="8">
    <location>
        <begin position="120"/>
        <end position="123"/>
    </location>
    <ligand>
        <name>GTP</name>
        <dbReference type="ChEBI" id="CHEBI:37565"/>
        <label>1</label>
    </ligand>
</feature>
<reference evidence="12 13" key="1">
    <citation type="submission" date="2019-02" db="EMBL/GenBank/DDBJ databases">
        <title>Deep-cultivation of Planctomycetes and their phenomic and genomic characterization uncovers novel biology.</title>
        <authorList>
            <person name="Wiegand S."/>
            <person name="Jogler M."/>
            <person name="Boedeker C."/>
            <person name="Pinto D."/>
            <person name="Vollmers J."/>
            <person name="Rivas-Marin E."/>
            <person name="Kohn T."/>
            <person name="Peeters S.H."/>
            <person name="Heuer A."/>
            <person name="Rast P."/>
            <person name="Oberbeckmann S."/>
            <person name="Bunk B."/>
            <person name="Jeske O."/>
            <person name="Meyerdierks A."/>
            <person name="Storesund J.E."/>
            <person name="Kallscheuer N."/>
            <person name="Luecker S."/>
            <person name="Lage O.M."/>
            <person name="Pohl T."/>
            <person name="Merkel B.J."/>
            <person name="Hornburger P."/>
            <person name="Mueller R.-W."/>
            <person name="Bruemmer F."/>
            <person name="Labrenz M."/>
            <person name="Spormann A.M."/>
            <person name="Op den Camp H."/>
            <person name="Overmann J."/>
            <person name="Amann R."/>
            <person name="Jetten M.S.M."/>
            <person name="Mascher T."/>
            <person name="Medema M.H."/>
            <person name="Devos D.P."/>
            <person name="Kaster A.-K."/>
            <person name="Ovreas L."/>
            <person name="Rohde M."/>
            <person name="Galperin M.Y."/>
            <person name="Jogler C."/>
        </authorList>
    </citation>
    <scope>NUCLEOTIDE SEQUENCE [LARGE SCALE GENOMIC DNA]</scope>
    <source>
        <strain evidence="12 13">Spa11</strain>
    </source>
</reference>
<dbReference type="NCBIfam" id="TIGR03594">
    <property type="entry name" value="GTPase_EngA"/>
    <property type="match status" value="1"/>
</dbReference>
<dbReference type="Pfam" id="PF01926">
    <property type="entry name" value="MMR_HSR1"/>
    <property type="match status" value="2"/>
</dbReference>
<evidence type="ECO:0000256" key="2">
    <source>
        <dbReference type="ARBA" id="ARBA00020953"/>
    </source>
</evidence>
<dbReference type="PIRSF" id="PIRSF006485">
    <property type="entry name" value="GTP-binding_EngA"/>
    <property type="match status" value="1"/>
</dbReference>
<gene>
    <name evidence="8 12" type="primary">der</name>
    <name evidence="12" type="ORF">Spa11_02970</name>
</gene>
<evidence type="ECO:0000259" key="10">
    <source>
        <dbReference type="Pfam" id="PF01926"/>
    </source>
</evidence>
<dbReference type="AlphaFoldDB" id="A0A518K2U0"/>
<dbReference type="InterPro" id="IPR005225">
    <property type="entry name" value="Small_GTP-bd"/>
</dbReference>
<keyword evidence="13" id="KW-1185">Reference proteome</keyword>
<dbReference type="KEGG" id="bmei:Spa11_02970"/>
<evidence type="ECO:0000256" key="6">
    <source>
        <dbReference type="ARBA" id="ARBA00023134"/>
    </source>
</evidence>
<dbReference type="NCBIfam" id="TIGR00231">
    <property type="entry name" value="small_GTP"/>
    <property type="match status" value="2"/>
</dbReference>
<dbReference type="SUPFAM" id="SSF52540">
    <property type="entry name" value="P-loop containing nucleoside triphosphate hydrolases"/>
    <property type="match status" value="2"/>
</dbReference>
<dbReference type="Pfam" id="PF14714">
    <property type="entry name" value="KH_dom-like"/>
    <property type="match status" value="1"/>
</dbReference>
<keyword evidence="5 8" id="KW-0547">Nucleotide-binding</keyword>
<dbReference type="HAMAP" id="MF_00195">
    <property type="entry name" value="GTPase_Der"/>
    <property type="match status" value="1"/>
</dbReference>
<dbReference type="Gene3D" id="3.30.300.20">
    <property type="match status" value="1"/>
</dbReference>
<dbReference type="EMBL" id="CP036349">
    <property type="protein sequence ID" value="QDV72126.1"/>
    <property type="molecule type" value="Genomic_DNA"/>
</dbReference>
<comment type="subunit">
    <text evidence="8">Associates with the 50S ribosomal subunit.</text>
</comment>
<evidence type="ECO:0000256" key="5">
    <source>
        <dbReference type="ARBA" id="ARBA00022741"/>
    </source>
</evidence>
<feature type="binding site" evidence="8">
    <location>
        <begin position="10"/>
        <end position="17"/>
    </location>
    <ligand>
        <name>GTP</name>
        <dbReference type="ChEBI" id="CHEBI:37565"/>
        <label>1</label>
    </ligand>
</feature>
<accession>A0A518K2U0</accession>
<keyword evidence="3 8" id="KW-0690">Ribosome biogenesis</keyword>
<evidence type="ECO:0000256" key="9">
    <source>
        <dbReference type="RuleBase" id="RU004481"/>
    </source>
</evidence>
<feature type="binding site" evidence="8">
    <location>
        <begin position="57"/>
        <end position="61"/>
    </location>
    <ligand>
        <name>GTP</name>
        <dbReference type="ChEBI" id="CHEBI:37565"/>
        <label>1</label>
    </ligand>
</feature>
<comment type="function">
    <text evidence="8 9">GTPase that plays an essential role in the late steps of ribosome biogenesis.</text>
</comment>
<feature type="binding site" evidence="8">
    <location>
        <begin position="232"/>
        <end position="236"/>
    </location>
    <ligand>
        <name>GTP</name>
        <dbReference type="ChEBI" id="CHEBI:37565"/>
        <label>2</label>
    </ligand>
</feature>
<feature type="domain" description="GTPase Der C-terminal KH-domain-like" evidence="11">
    <location>
        <begin position="356"/>
        <end position="436"/>
    </location>
</feature>
<dbReference type="InterPro" id="IPR032859">
    <property type="entry name" value="KH_dom-like"/>
</dbReference>
<dbReference type="Proteomes" id="UP000316426">
    <property type="component" value="Chromosome"/>
</dbReference>
<dbReference type="GO" id="GO:0043022">
    <property type="term" value="F:ribosome binding"/>
    <property type="evidence" value="ECO:0007669"/>
    <property type="project" value="TreeGrafter"/>
</dbReference>
<dbReference type="Gene3D" id="3.40.50.300">
    <property type="entry name" value="P-loop containing nucleotide triphosphate hydrolases"/>
    <property type="match status" value="2"/>
</dbReference>
<feature type="binding site" evidence="8">
    <location>
        <begin position="298"/>
        <end position="301"/>
    </location>
    <ligand>
        <name>GTP</name>
        <dbReference type="ChEBI" id="CHEBI:37565"/>
        <label>2</label>
    </ligand>
</feature>
<feature type="domain" description="G" evidence="10">
    <location>
        <begin position="5"/>
        <end position="121"/>
    </location>
</feature>
<evidence type="ECO:0000313" key="12">
    <source>
        <dbReference type="EMBL" id="QDV72126.1"/>
    </source>
</evidence>
<dbReference type="PRINTS" id="PR00326">
    <property type="entry name" value="GTP1OBG"/>
</dbReference>
<name>A0A518K2U0_9BACT</name>
<evidence type="ECO:0000259" key="11">
    <source>
        <dbReference type="Pfam" id="PF14714"/>
    </source>
</evidence>
<comment type="similarity">
    <text evidence="1 8 9">Belongs to the TRAFAC class TrmE-Era-EngA-EngB-Septin-like GTPase superfamily. EngA (Der) GTPase family.</text>
</comment>
<dbReference type="GO" id="GO:0042254">
    <property type="term" value="P:ribosome biogenesis"/>
    <property type="evidence" value="ECO:0007669"/>
    <property type="project" value="UniProtKB-KW"/>
</dbReference>
<sequence>MGIPQVAIVGRPNVGKSSLLNWLAGRRVAIVDDKPGITRDRVIYLMHHDERFFELVDTGGMGHMDADELTEDIESQITQAIDSADLILFVVDTRHGLMTMDQEVAKRLRYLKTPILCIANKTDDETFDHAADEFGKLGHGAPLKVSTLQNRGKAVLLNRIAETLPPESVDDVDPGEPEMKVAIVGRRNVGKSTFVNTLAGAERMIVSEVPGTTRDSVDVRFELDGKGFVAIDTPGVRRTRAQAKFDIDFYGAHRAQRSVRRADVTLLFLDAGERIGNVDKQLGDYITTEYKPCVIVVNKWDKYAGTMPTEKWVHYINDQLPGLRYAPIAFITGKTGKNVKALLNHAQMLFKQSRERVGTGELNRLVRDAVKRNPPSVYQNRRPKLYYATQVGVQPPTIVLFCSNPAAFQKPYLRYLLGRFRDELPYAETPIKIYLRKREKSDARDDISGDDDHGIEVEL</sequence>
<dbReference type="PANTHER" id="PTHR43834:SF6">
    <property type="entry name" value="GTPASE DER"/>
    <property type="match status" value="1"/>
</dbReference>
<dbReference type="InterPro" id="IPR006073">
    <property type="entry name" value="GTP-bd"/>
</dbReference>
<evidence type="ECO:0000256" key="1">
    <source>
        <dbReference type="ARBA" id="ARBA00008279"/>
    </source>
</evidence>
<dbReference type="InterPro" id="IPR016484">
    <property type="entry name" value="GTPase_Der"/>
</dbReference>
<dbReference type="CDD" id="cd01894">
    <property type="entry name" value="EngA1"/>
    <property type="match status" value="1"/>
</dbReference>
<dbReference type="CDD" id="cd01895">
    <property type="entry name" value="EngA2"/>
    <property type="match status" value="1"/>
</dbReference>
<dbReference type="InterPro" id="IPR027417">
    <property type="entry name" value="P-loop_NTPase"/>
</dbReference>
<dbReference type="InterPro" id="IPR015946">
    <property type="entry name" value="KH_dom-like_a/b"/>
</dbReference>
<keyword evidence="4 9" id="KW-0677">Repeat</keyword>
<evidence type="ECO:0000256" key="4">
    <source>
        <dbReference type="ARBA" id="ARBA00022737"/>
    </source>
</evidence>
<evidence type="ECO:0000256" key="3">
    <source>
        <dbReference type="ARBA" id="ARBA00022517"/>
    </source>
</evidence>
<evidence type="ECO:0000256" key="7">
    <source>
        <dbReference type="ARBA" id="ARBA00032345"/>
    </source>
</evidence>
<evidence type="ECO:0000256" key="8">
    <source>
        <dbReference type="HAMAP-Rule" id="MF_00195"/>
    </source>
</evidence>
<dbReference type="PANTHER" id="PTHR43834">
    <property type="entry name" value="GTPASE DER"/>
    <property type="match status" value="1"/>
</dbReference>
<proteinExistence type="inferred from homology"/>
<feature type="domain" description="G" evidence="10">
    <location>
        <begin position="180"/>
        <end position="299"/>
    </location>
</feature>
<dbReference type="RefSeq" id="WP_145105833.1">
    <property type="nucleotide sequence ID" value="NZ_CP036349.1"/>
</dbReference>
<feature type="binding site" evidence="8">
    <location>
        <begin position="185"/>
        <end position="192"/>
    </location>
    <ligand>
        <name>GTP</name>
        <dbReference type="ChEBI" id="CHEBI:37565"/>
        <label>2</label>
    </ligand>
</feature>
<keyword evidence="6 8" id="KW-0342">GTP-binding</keyword>
<dbReference type="GO" id="GO:0005525">
    <property type="term" value="F:GTP binding"/>
    <property type="evidence" value="ECO:0007669"/>
    <property type="project" value="UniProtKB-UniRule"/>
</dbReference>